<feature type="compositionally biased region" description="Low complexity" evidence="2">
    <location>
        <begin position="655"/>
        <end position="665"/>
    </location>
</feature>
<evidence type="ECO:0000259" key="4">
    <source>
        <dbReference type="Pfam" id="PF25289"/>
    </source>
</evidence>
<feature type="region of interest" description="Disordered" evidence="2">
    <location>
        <begin position="191"/>
        <end position="210"/>
    </location>
</feature>
<name>A0A6A6HH99_VIRVR</name>
<feature type="compositionally biased region" description="Polar residues" evidence="2">
    <location>
        <begin position="776"/>
        <end position="807"/>
    </location>
</feature>
<evidence type="ECO:0000259" key="3">
    <source>
        <dbReference type="Pfam" id="PF25009"/>
    </source>
</evidence>
<reference evidence="5" key="1">
    <citation type="journal article" date="2020" name="Stud. Mycol.">
        <title>101 Dothideomycetes genomes: a test case for predicting lifestyles and emergence of pathogens.</title>
        <authorList>
            <person name="Haridas S."/>
            <person name="Albert R."/>
            <person name="Binder M."/>
            <person name="Bloem J."/>
            <person name="Labutti K."/>
            <person name="Salamov A."/>
            <person name="Andreopoulos B."/>
            <person name="Baker S."/>
            <person name="Barry K."/>
            <person name="Bills G."/>
            <person name="Bluhm B."/>
            <person name="Cannon C."/>
            <person name="Castanera R."/>
            <person name="Culley D."/>
            <person name="Daum C."/>
            <person name="Ezra D."/>
            <person name="Gonzalez J."/>
            <person name="Henrissat B."/>
            <person name="Kuo A."/>
            <person name="Liang C."/>
            <person name="Lipzen A."/>
            <person name="Lutzoni F."/>
            <person name="Magnuson J."/>
            <person name="Mondo S."/>
            <person name="Nolan M."/>
            <person name="Ohm R."/>
            <person name="Pangilinan J."/>
            <person name="Park H.-J."/>
            <person name="Ramirez L."/>
            <person name="Alfaro M."/>
            <person name="Sun H."/>
            <person name="Tritt A."/>
            <person name="Yoshinaga Y."/>
            <person name="Zwiers L.-H."/>
            <person name="Turgeon B."/>
            <person name="Goodwin S."/>
            <person name="Spatafora J."/>
            <person name="Crous P."/>
            <person name="Grigoriev I."/>
        </authorList>
    </citation>
    <scope>NUCLEOTIDE SEQUENCE</scope>
    <source>
        <strain evidence="5">Tuck. ex Michener</strain>
    </source>
</reference>
<dbReference type="AlphaFoldDB" id="A0A6A6HH99"/>
<feature type="compositionally biased region" description="Polar residues" evidence="2">
    <location>
        <begin position="830"/>
        <end position="848"/>
    </location>
</feature>
<evidence type="ECO:0000256" key="1">
    <source>
        <dbReference type="SAM" id="Coils"/>
    </source>
</evidence>
<proteinExistence type="predicted"/>
<feature type="compositionally biased region" description="Polar residues" evidence="2">
    <location>
        <begin position="878"/>
        <end position="890"/>
    </location>
</feature>
<keyword evidence="1" id="KW-0175">Coiled coil</keyword>
<feature type="compositionally biased region" description="Polar residues" evidence="2">
    <location>
        <begin position="356"/>
        <end position="368"/>
    </location>
</feature>
<dbReference type="InterPro" id="IPR056687">
    <property type="entry name" value="DUF7785"/>
</dbReference>
<feature type="compositionally biased region" description="Polar residues" evidence="2">
    <location>
        <begin position="672"/>
        <end position="716"/>
    </location>
</feature>
<feature type="domain" description="DUF7785" evidence="3">
    <location>
        <begin position="497"/>
        <end position="595"/>
    </location>
</feature>
<feature type="domain" description="DUF7877" evidence="4">
    <location>
        <begin position="55"/>
        <end position="135"/>
    </location>
</feature>
<feature type="compositionally biased region" description="Low complexity" evidence="2">
    <location>
        <begin position="815"/>
        <end position="827"/>
    </location>
</feature>
<organism evidence="5 6">
    <name type="scientific">Viridothelium virens</name>
    <name type="common">Speckled blister lichen</name>
    <name type="synonym">Trypethelium virens</name>
    <dbReference type="NCBI Taxonomy" id="1048519"/>
    <lineage>
        <taxon>Eukaryota</taxon>
        <taxon>Fungi</taxon>
        <taxon>Dikarya</taxon>
        <taxon>Ascomycota</taxon>
        <taxon>Pezizomycotina</taxon>
        <taxon>Dothideomycetes</taxon>
        <taxon>Dothideomycetes incertae sedis</taxon>
        <taxon>Trypetheliales</taxon>
        <taxon>Trypetheliaceae</taxon>
        <taxon>Viridothelium</taxon>
    </lineage>
</organism>
<dbReference type="OrthoDB" id="5354458at2759"/>
<keyword evidence="6" id="KW-1185">Reference proteome</keyword>
<dbReference type="Pfam" id="PF25289">
    <property type="entry name" value="DUF7877"/>
    <property type="match status" value="1"/>
</dbReference>
<feature type="region of interest" description="Disordered" evidence="2">
    <location>
        <begin position="302"/>
        <end position="390"/>
    </location>
</feature>
<feature type="coiled-coil region" evidence="1">
    <location>
        <begin position="486"/>
        <end position="513"/>
    </location>
</feature>
<feature type="compositionally biased region" description="Low complexity" evidence="2">
    <location>
        <begin position="760"/>
        <end position="775"/>
    </location>
</feature>
<sequence length="890" mass="96727">MAPAEVLDVPAPPHRPSSAIGKRKRSDSDSPLQPNGVLPATATESVDAIDMPRFHTLLKDLLYILKIHDTSPSILALPLPSNVSHLSESEPSSKRTKVSKTTRSPTIAARIEAEEYISLHEVREDVEAACSEVLAIGKINGDSMGSLSRQFATPPEGGSLYAGVLSFRKLFNTLIDAESHRLYPSVAKSKKIKSEEDGEPPLNLTETTLDDGQSGKTVLTLYGNAQGPKQLFSSLQQPVHAKRDSDSHEDRILNTDSLRVTAPLREHALPNHITASKIISVQADDAANEKGRIPTIGELFAPSSAVPQLNPPKPPKQSTARGSRIGWVDSNSLPKTGKKGTYTTQNLTTGHWLGYNNLNIPQEPTSPTAKRKQRDRALSTGEARPAPSEEATAALRQAKEDALFRTAYSSFAPTRDDSMAIVPEETKNRVWWQRHGEKRFVETFAIDPALEDETMVKAEADEARAAEDKSIQEAVDAYVPEEMEGLIKTEEANEQEKKEVEDILKEISELLETLHSYQRIRNSNLPANTRAPAANQKPSLPWLAESPTTPSAAEFDTYSILKDQLKLLIRLLPPSAVAKLNGDQLEDLNIKQTINIENQNNKGVMEEHQATRYAKAAALNVAMGPTRSSSHLGQVQYSSSSQYGRTPLQQSSSRPAQANQGYYPQQQPPNRSPSMNFSQRPSSGNSQNYTTPTQASSNRTSYTASYSQSRPAQQSYGGIPNGQGFHQRPSSGNYNYSQQYNTATPIARPQNGVGYPPRPSGTVPTSYSTPTSGTYARTSSPHNKTATAFSTGSRQSYPASYGGSSTALPAKGRRNSPSTPNPTSAPAQAHSATGPSGYHTYQTSQEQQLMLDRQKAQLAMQPQARASAQAGTLKGEASEQQDTKTNGVTT</sequence>
<feature type="region of interest" description="Disordered" evidence="2">
    <location>
        <begin position="626"/>
        <end position="890"/>
    </location>
</feature>
<evidence type="ECO:0000313" key="6">
    <source>
        <dbReference type="Proteomes" id="UP000800092"/>
    </source>
</evidence>
<dbReference type="Proteomes" id="UP000800092">
    <property type="component" value="Unassembled WGS sequence"/>
</dbReference>
<gene>
    <name evidence="5" type="ORF">EV356DRAFT_442042</name>
</gene>
<evidence type="ECO:0000256" key="2">
    <source>
        <dbReference type="SAM" id="MobiDB-lite"/>
    </source>
</evidence>
<protein>
    <submittedName>
        <fullName evidence="5">Uncharacterized protein</fullName>
    </submittedName>
</protein>
<accession>A0A6A6HH99</accession>
<feature type="compositionally biased region" description="Polar residues" evidence="2">
    <location>
        <begin position="728"/>
        <end position="744"/>
    </location>
</feature>
<dbReference type="InterPro" id="IPR057199">
    <property type="entry name" value="DUF7877"/>
</dbReference>
<feature type="compositionally biased region" description="Polar residues" evidence="2">
    <location>
        <begin position="626"/>
        <end position="635"/>
    </location>
</feature>
<evidence type="ECO:0000313" key="5">
    <source>
        <dbReference type="EMBL" id="KAF2237476.1"/>
    </source>
</evidence>
<feature type="region of interest" description="Disordered" evidence="2">
    <location>
        <begin position="1"/>
        <end position="39"/>
    </location>
</feature>
<feature type="region of interest" description="Disordered" evidence="2">
    <location>
        <begin position="527"/>
        <end position="548"/>
    </location>
</feature>
<dbReference type="Pfam" id="PF25009">
    <property type="entry name" value="DUF7785"/>
    <property type="match status" value="1"/>
</dbReference>
<dbReference type="EMBL" id="ML991780">
    <property type="protein sequence ID" value="KAF2237476.1"/>
    <property type="molecule type" value="Genomic_DNA"/>
</dbReference>